<evidence type="ECO:0000313" key="7">
    <source>
        <dbReference type="Proteomes" id="UP001430356"/>
    </source>
</evidence>
<dbReference type="GO" id="GO:0016020">
    <property type="term" value="C:membrane"/>
    <property type="evidence" value="ECO:0007669"/>
    <property type="project" value="UniProtKB-SubCell"/>
</dbReference>
<feature type="transmembrane region" description="Helical" evidence="5">
    <location>
        <begin position="273"/>
        <end position="300"/>
    </location>
</feature>
<organism evidence="6 7">
    <name type="scientific">Novymonas esmeraldas</name>
    <dbReference type="NCBI Taxonomy" id="1808958"/>
    <lineage>
        <taxon>Eukaryota</taxon>
        <taxon>Discoba</taxon>
        <taxon>Euglenozoa</taxon>
        <taxon>Kinetoplastea</taxon>
        <taxon>Metakinetoplastina</taxon>
        <taxon>Trypanosomatida</taxon>
        <taxon>Trypanosomatidae</taxon>
        <taxon>Novymonas</taxon>
    </lineage>
</organism>
<evidence type="ECO:0000256" key="5">
    <source>
        <dbReference type="SAM" id="Phobius"/>
    </source>
</evidence>
<keyword evidence="7" id="KW-1185">Reference proteome</keyword>
<evidence type="ECO:0000256" key="3">
    <source>
        <dbReference type="ARBA" id="ARBA00022989"/>
    </source>
</evidence>
<keyword evidence="2 5" id="KW-0812">Transmembrane</keyword>
<proteinExistence type="predicted"/>
<keyword evidence="3 5" id="KW-1133">Transmembrane helix</keyword>
<keyword evidence="4 5" id="KW-0472">Membrane</keyword>
<evidence type="ECO:0000256" key="4">
    <source>
        <dbReference type="ARBA" id="ARBA00023136"/>
    </source>
</evidence>
<feature type="transmembrane region" description="Helical" evidence="5">
    <location>
        <begin position="106"/>
        <end position="130"/>
    </location>
</feature>
<dbReference type="AlphaFoldDB" id="A0AAW0ET85"/>
<evidence type="ECO:0000313" key="6">
    <source>
        <dbReference type="EMBL" id="KAK7197273.1"/>
    </source>
</evidence>
<evidence type="ECO:0000256" key="1">
    <source>
        <dbReference type="ARBA" id="ARBA00004141"/>
    </source>
</evidence>
<evidence type="ECO:0000256" key="2">
    <source>
        <dbReference type="ARBA" id="ARBA00022692"/>
    </source>
</evidence>
<feature type="transmembrane region" description="Helical" evidence="5">
    <location>
        <begin position="137"/>
        <end position="159"/>
    </location>
</feature>
<protein>
    <submittedName>
        <fullName evidence="6">Tetraspanin family</fullName>
    </submittedName>
</protein>
<name>A0AAW0ET85_9TRYP</name>
<dbReference type="InterPro" id="IPR018499">
    <property type="entry name" value="Tetraspanin/Peripherin"/>
</dbReference>
<gene>
    <name evidence="6" type="ORF">NESM_000673800</name>
</gene>
<feature type="transmembrane region" description="Helical" evidence="5">
    <location>
        <begin position="63"/>
        <end position="86"/>
    </location>
</feature>
<dbReference type="Proteomes" id="UP001430356">
    <property type="component" value="Unassembled WGS sequence"/>
</dbReference>
<sequence length="312" mass="33305">MSILASARLLTEEGEPHAPTAGAAMEVEEAEDDDVHWVSDVYQQLNGAPRLNRTPRWQRLNKYRVAVGVFSAVFLLLGVAVVVWLSNCFAAALPSFGARCPSSLGLALGVGVLLVATGTLGCVGSCCACCKRVYLHACLSVLLALYALICGAAASYVTYERLHDLAGLHGTWAKVVATQPGVVCDVQARLQCSGFREGECCRGVALDSLIVSSDADGLEACYRVASNGSTFDLAGTAEVTWPKAMCAARCSVENAAFAPTCEAPLTSMLRSHFYSVVAVLLVFTLLFLLLGATSVASLVWRPRVDHRMRHRF</sequence>
<comment type="caution">
    <text evidence="6">The sequence shown here is derived from an EMBL/GenBank/DDBJ whole genome shotgun (WGS) entry which is preliminary data.</text>
</comment>
<reference evidence="6 7" key="1">
    <citation type="journal article" date="2021" name="MBio">
        <title>A New Model Trypanosomatid, Novymonas esmeraldas: Genomic Perception of Its 'Candidatus Pandoraea novymonadis' Endosymbiont.</title>
        <authorList>
            <person name="Zakharova A."/>
            <person name="Saura A."/>
            <person name="Butenko A."/>
            <person name="Podesvova L."/>
            <person name="Warmusova S."/>
            <person name="Kostygov A.Y."/>
            <person name="Nenarokova A."/>
            <person name="Lukes J."/>
            <person name="Opperdoes F.R."/>
            <person name="Yurchenko V."/>
        </authorList>
    </citation>
    <scope>NUCLEOTIDE SEQUENCE [LARGE SCALE GENOMIC DNA]</scope>
    <source>
        <strain evidence="6 7">E262AT.01</strain>
    </source>
</reference>
<dbReference type="Pfam" id="PF00335">
    <property type="entry name" value="Tetraspanin"/>
    <property type="match status" value="1"/>
</dbReference>
<comment type="subcellular location">
    <subcellularLocation>
        <location evidence="1">Membrane</location>
        <topology evidence="1">Multi-pass membrane protein</topology>
    </subcellularLocation>
</comment>
<dbReference type="EMBL" id="JAECZO010000100">
    <property type="protein sequence ID" value="KAK7197273.1"/>
    <property type="molecule type" value="Genomic_DNA"/>
</dbReference>
<accession>A0AAW0ET85</accession>